<dbReference type="InterPro" id="IPR005467">
    <property type="entry name" value="His_kinase_dom"/>
</dbReference>
<evidence type="ECO:0000313" key="7">
    <source>
        <dbReference type="EMBL" id="GID56746.1"/>
    </source>
</evidence>
<evidence type="ECO:0000256" key="5">
    <source>
        <dbReference type="ARBA" id="ARBA00023012"/>
    </source>
</evidence>
<evidence type="ECO:0000313" key="8">
    <source>
        <dbReference type="Proteomes" id="UP000612282"/>
    </source>
</evidence>
<keyword evidence="3" id="KW-0597">Phosphoprotein</keyword>
<keyword evidence="4" id="KW-0808">Transferase</keyword>
<proteinExistence type="predicted"/>
<evidence type="ECO:0000259" key="6">
    <source>
        <dbReference type="PROSITE" id="PS50109"/>
    </source>
</evidence>
<sequence length="182" mass="19688">MIDVIHRRAGDLHSLIVRLLDVAGARSGHIRLRRQRFDLAAVARSAVDSAVDRRPPVTVDLNTPAEVMIDGDAERVRDAVDELLRNALTWAPDDSVVGVTVHADPHTAVLAVSNTGARVPAEEHARIFDLFYRTPDTHQQGIPGHGLGLTLARAIVEQHGGAITVSEPDEAATTFTVRLPAR</sequence>
<dbReference type="InterPro" id="IPR003594">
    <property type="entry name" value="HATPase_dom"/>
</dbReference>
<comment type="catalytic activity">
    <reaction evidence="1">
        <text>ATP + protein L-histidine = ADP + protein N-phospho-L-histidine.</text>
        <dbReference type="EC" id="2.7.13.3"/>
    </reaction>
</comment>
<dbReference type="Pfam" id="PF02518">
    <property type="entry name" value="HATPase_c"/>
    <property type="match status" value="1"/>
</dbReference>
<feature type="domain" description="Histidine kinase" evidence="6">
    <location>
        <begin position="1"/>
        <end position="182"/>
    </location>
</feature>
<keyword evidence="4" id="KW-0418">Kinase</keyword>
<dbReference type="EMBL" id="BOMG01000062">
    <property type="protein sequence ID" value="GID56746.1"/>
    <property type="molecule type" value="Genomic_DNA"/>
</dbReference>
<dbReference type="InterPro" id="IPR036890">
    <property type="entry name" value="HATPase_C_sf"/>
</dbReference>
<dbReference type="Gene3D" id="3.30.565.10">
    <property type="entry name" value="Histidine kinase-like ATPase, C-terminal domain"/>
    <property type="match status" value="1"/>
</dbReference>
<dbReference type="RefSeq" id="WP_203798673.1">
    <property type="nucleotide sequence ID" value="NZ_BAAAQE010000018.1"/>
</dbReference>
<reference evidence="7 8" key="1">
    <citation type="submission" date="2021-01" db="EMBL/GenBank/DDBJ databases">
        <title>Whole genome shotgun sequence of Actinoplanes couchii NBRC 106145.</title>
        <authorList>
            <person name="Komaki H."/>
            <person name="Tamura T."/>
        </authorList>
    </citation>
    <scope>NUCLEOTIDE SEQUENCE [LARGE SCALE GENOMIC DNA]</scope>
    <source>
        <strain evidence="7 8">NBRC 106145</strain>
    </source>
</reference>
<keyword evidence="5" id="KW-0902">Two-component regulatory system</keyword>
<keyword evidence="8" id="KW-1185">Reference proteome</keyword>
<dbReference type="PANTHER" id="PTHR43547">
    <property type="entry name" value="TWO-COMPONENT HISTIDINE KINASE"/>
    <property type="match status" value="1"/>
</dbReference>
<evidence type="ECO:0000256" key="3">
    <source>
        <dbReference type="ARBA" id="ARBA00022553"/>
    </source>
</evidence>
<accession>A0ABQ3XE45</accession>
<dbReference type="PROSITE" id="PS50109">
    <property type="entry name" value="HIS_KIN"/>
    <property type="match status" value="1"/>
</dbReference>
<protein>
    <recommendedName>
        <fullName evidence="2">histidine kinase</fullName>
        <ecNumber evidence="2">2.7.13.3</ecNumber>
    </recommendedName>
</protein>
<dbReference type="PANTHER" id="PTHR43547:SF2">
    <property type="entry name" value="HYBRID SIGNAL TRANSDUCTION HISTIDINE KINASE C"/>
    <property type="match status" value="1"/>
</dbReference>
<organism evidence="7 8">
    <name type="scientific">Actinoplanes couchii</name>
    <dbReference type="NCBI Taxonomy" id="403638"/>
    <lineage>
        <taxon>Bacteria</taxon>
        <taxon>Bacillati</taxon>
        <taxon>Actinomycetota</taxon>
        <taxon>Actinomycetes</taxon>
        <taxon>Micromonosporales</taxon>
        <taxon>Micromonosporaceae</taxon>
        <taxon>Actinoplanes</taxon>
    </lineage>
</organism>
<evidence type="ECO:0000256" key="4">
    <source>
        <dbReference type="ARBA" id="ARBA00022777"/>
    </source>
</evidence>
<dbReference type="SUPFAM" id="SSF55874">
    <property type="entry name" value="ATPase domain of HSP90 chaperone/DNA topoisomerase II/histidine kinase"/>
    <property type="match status" value="1"/>
</dbReference>
<dbReference type="Proteomes" id="UP000612282">
    <property type="component" value="Unassembled WGS sequence"/>
</dbReference>
<gene>
    <name evidence="7" type="ORF">Aco03nite_051500</name>
</gene>
<name>A0ABQ3XE45_9ACTN</name>
<dbReference type="CDD" id="cd00075">
    <property type="entry name" value="HATPase"/>
    <property type="match status" value="1"/>
</dbReference>
<evidence type="ECO:0000256" key="2">
    <source>
        <dbReference type="ARBA" id="ARBA00012438"/>
    </source>
</evidence>
<dbReference type="EC" id="2.7.13.3" evidence="2"/>
<dbReference type="PRINTS" id="PR00344">
    <property type="entry name" value="BCTRLSENSOR"/>
</dbReference>
<evidence type="ECO:0000256" key="1">
    <source>
        <dbReference type="ARBA" id="ARBA00000085"/>
    </source>
</evidence>
<dbReference type="SMART" id="SM00387">
    <property type="entry name" value="HATPase_c"/>
    <property type="match status" value="1"/>
</dbReference>
<dbReference type="InterPro" id="IPR004358">
    <property type="entry name" value="Sig_transdc_His_kin-like_C"/>
</dbReference>
<comment type="caution">
    <text evidence="7">The sequence shown here is derived from an EMBL/GenBank/DDBJ whole genome shotgun (WGS) entry which is preliminary data.</text>
</comment>